<dbReference type="GO" id="GO:0016702">
    <property type="term" value="F:oxidoreductase activity, acting on single donors with incorporation of molecular oxygen, incorporation of two atoms of oxygen"/>
    <property type="evidence" value="ECO:0007669"/>
    <property type="project" value="UniProtKB-ARBA"/>
</dbReference>
<sequence length="257" mass="28749">MKKTPVIFTGHGSPMLAIDENDLTREMQRVGADVLTREDKPKAILAISAHWYVPGTYIQSAKKPRQIYDMYGFPEELYQLQYPAKGCPKLTQDVCQLLGNDVTIDDSWGIDHGTWSVMVHMFPDAPVPVVQLSVNSTFTPEQCFELGQKLAPLREKGYLIWASGNIVHNLRRVEWNKRGGSEATKHFNQDIVDNVIKGNLDAVIHYENHEHAAYAVPTPEHYLPLLYCLGAAGTDKATPFNNTCTLGSMAMTGFVWA</sequence>
<evidence type="ECO:0000256" key="3">
    <source>
        <dbReference type="ARBA" id="ARBA00022723"/>
    </source>
</evidence>
<evidence type="ECO:0000256" key="4">
    <source>
        <dbReference type="ARBA" id="ARBA00022833"/>
    </source>
</evidence>
<dbReference type="GO" id="GO:0008198">
    <property type="term" value="F:ferrous iron binding"/>
    <property type="evidence" value="ECO:0007669"/>
    <property type="project" value="InterPro"/>
</dbReference>
<name>R7MUE2_MEGEL</name>
<dbReference type="EMBL" id="CBKE010000136">
    <property type="protein sequence ID" value="CDF04764.1"/>
    <property type="molecule type" value="Genomic_DNA"/>
</dbReference>
<proteinExistence type="inferred from homology"/>
<dbReference type="SUPFAM" id="SSF53213">
    <property type="entry name" value="LigB-like"/>
    <property type="match status" value="1"/>
</dbReference>
<keyword evidence="4" id="KW-0862">Zinc</keyword>
<dbReference type="PIRSF" id="PIRSF006157">
    <property type="entry name" value="Doxgns_DODA"/>
    <property type="match status" value="1"/>
</dbReference>
<evidence type="ECO:0000256" key="2">
    <source>
        <dbReference type="ARBA" id="ARBA00007581"/>
    </source>
</evidence>
<comment type="caution">
    <text evidence="7">The sequence shown here is derived from an EMBL/GenBank/DDBJ whole genome shotgun (WGS) entry which is preliminary data.</text>
</comment>
<keyword evidence="3" id="KW-0479">Metal-binding</keyword>
<protein>
    <submittedName>
        <fullName evidence="7">Extradiol ring-cleavage dioxygenase class III protein subunit B</fullName>
    </submittedName>
</protein>
<evidence type="ECO:0000259" key="6">
    <source>
        <dbReference type="Pfam" id="PF02900"/>
    </source>
</evidence>
<accession>R7MUE2</accession>
<comment type="cofactor">
    <cofactor evidence="1">
        <name>Zn(2+)</name>
        <dbReference type="ChEBI" id="CHEBI:29105"/>
    </cofactor>
</comment>
<keyword evidence="5" id="KW-0560">Oxidoreductase</keyword>
<dbReference type="InterPro" id="IPR014436">
    <property type="entry name" value="Extradiol_dOase_DODA"/>
</dbReference>
<dbReference type="Gene3D" id="3.40.830.10">
    <property type="entry name" value="LigB-like"/>
    <property type="match status" value="1"/>
</dbReference>
<dbReference type="Proteomes" id="UP000017908">
    <property type="component" value="Unassembled WGS sequence"/>
</dbReference>
<dbReference type="CDD" id="cd07363">
    <property type="entry name" value="45_DOPA_Dioxygenase"/>
    <property type="match status" value="1"/>
</dbReference>
<organism evidence="7">
    <name type="scientific">Megasphaera elsdenii CAG:570</name>
    <dbReference type="NCBI Taxonomy" id="1263087"/>
    <lineage>
        <taxon>Bacteria</taxon>
        <taxon>Bacillati</taxon>
        <taxon>Bacillota</taxon>
        <taxon>Negativicutes</taxon>
        <taxon>Veillonellales</taxon>
        <taxon>Veillonellaceae</taxon>
        <taxon>Megasphaera</taxon>
    </lineage>
</organism>
<evidence type="ECO:0000256" key="1">
    <source>
        <dbReference type="ARBA" id="ARBA00001947"/>
    </source>
</evidence>
<dbReference type="GO" id="GO:0008270">
    <property type="term" value="F:zinc ion binding"/>
    <property type="evidence" value="ECO:0007669"/>
    <property type="project" value="InterPro"/>
</dbReference>
<keyword evidence="7" id="KW-0223">Dioxygenase</keyword>
<dbReference type="PANTHER" id="PTHR30096:SF0">
    <property type="entry name" value="4,5-DOPA DIOXYGENASE EXTRADIOL-LIKE PROTEIN"/>
    <property type="match status" value="1"/>
</dbReference>
<gene>
    <name evidence="7" type="ORF">BN715_01073</name>
</gene>
<dbReference type="AlphaFoldDB" id="R7MUE2"/>
<dbReference type="PANTHER" id="PTHR30096">
    <property type="entry name" value="4,5-DOPA DIOXYGENASE EXTRADIOL-LIKE PROTEIN"/>
    <property type="match status" value="1"/>
</dbReference>
<dbReference type="Pfam" id="PF02900">
    <property type="entry name" value="LigB"/>
    <property type="match status" value="1"/>
</dbReference>
<reference evidence="7" key="1">
    <citation type="submission" date="2012-11" db="EMBL/GenBank/DDBJ databases">
        <title>Dependencies among metagenomic species, viruses, plasmids and units of genetic variation.</title>
        <authorList>
            <person name="Nielsen H.B."/>
            <person name="Almeida M."/>
            <person name="Juncker A.S."/>
            <person name="Rasmussen S."/>
            <person name="Li J."/>
            <person name="Sunagawa S."/>
            <person name="Plichta D."/>
            <person name="Gautier L."/>
            <person name="Le Chatelier E."/>
            <person name="Peletier E."/>
            <person name="Bonde I."/>
            <person name="Nielsen T."/>
            <person name="Manichanh C."/>
            <person name="Arumugam M."/>
            <person name="Batto J."/>
            <person name="Santos M.B.Q.D."/>
            <person name="Blom N."/>
            <person name="Borruel N."/>
            <person name="Burgdorf K.S."/>
            <person name="Boumezbeur F."/>
            <person name="Casellas F."/>
            <person name="Dore J."/>
            <person name="Guarner F."/>
            <person name="Hansen T."/>
            <person name="Hildebrand F."/>
            <person name="Kaas R.S."/>
            <person name="Kennedy S."/>
            <person name="Kristiansen K."/>
            <person name="Kultima J.R."/>
            <person name="Leonard P."/>
            <person name="Levenez F."/>
            <person name="Lund O."/>
            <person name="Moumen B."/>
            <person name="Le Paslier D."/>
            <person name="Pons N."/>
            <person name="Pedersen O."/>
            <person name="Prifti E."/>
            <person name="Qin J."/>
            <person name="Raes J."/>
            <person name="Tap J."/>
            <person name="Tims S."/>
            <person name="Ussery D.W."/>
            <person name="Yamada T."/>
            <person name="MetaHit consortium"/>
            <person name="Renault P."/>
            <person name="Sicheritz-Ponten T."/>
            <person name="Bork P."/>
            <person name="Wang J."/>
            <person name="Brunak S."/>
            <person name="Ehrlich S.D."/>
        </authorList>
    </citation>
    <scope>NUCLEOTIDE SEQUENCE [LARGE SCALE GENOMIC DNA]</scope>
</reference>
<comment type="similarity">
    <text evidence="2">Belongs to the DODA-type extradiol aromatic ring-opening dioxygenase family.</text>
</comment>
<dbReference type="InterPro" id="IPR004183">
    <property type="entry name" value="Xdiol_dOase_suB"/>
</dbReference>
<evidence type="ECO:0000256" key="5">
    <source>
        <dbReference type="ARBA" id="ARBA00023002"/>
    </source>
</evidence>
<dbReference type="NCBIfam" id="NF007914">
    <property type="entry name" value="PRK10628.1"/>
    <property type="match status" value="1"/>
</dbReference>
<evidence type="ECO:0000313" key="7">
    <source>
        <dbReference type="EMBL" id="CDF04764.1"/>
    </source>
</evidence>
<feature type="domain" description="Extradiol ring-cleavage dioxygenase class III enzyme subunit B" evidence="6">
    <location>
        <begin position="7"/>
        <end position="237"/>
    </location>
</feature>